<dbReference type="Proteomes" id="UP001620408">
    <property type="component" value="Unassembled WGS sequence"/>
</dbReference>
<sequence>MKIVLFANTDWYLYNFRRSLALALRDAGHQLLLLSPPGPYGEKLQALGLRWEPLPMERRSLNPLREIGLLRHLVRVLRRERPALVHGFTIKCAVYGSLAARMAGVPARVNAVAGMGYVFTSSDLKARLLRPVVRSLLRLALDGEGARLILQNSDDIALFEKAGLIDPSRIRLIRGSGVDCSRFTQRSGARADGPLRVLLAARLLWDKGLDEYVKAARQLLAEGRPIHFLLAGEPDPGNPAAVPEATVQAWVNEGVVTWLGHVDDMVGLLSSVDVVVLPSYREGLPKTLIEAAACGLPLITADVPGCREVVTDGVDGLLVPVRDGDALAGAIRRLQDDPALARRLGEAARVKAHAEFDERIVVRRTVDAYRELCGPVAVPVLKVDGVRVGGVVSSSPSGRGLG</sequence>
<organism evidence="3 4">
    <name type="scientific">Dyella koreensis</name>
    <dbReference type="NCBI Taxonomy" id="311235"/>
    <lineage>
        <taxon>Bacteria</taxon>
        <taxon>Pseudomonadati</taxon>
        <taxon>Pseudomonadota</taxon>
        <taxon>Gammaproteobacteria</taxon>
        <taxon>Lysobacterales</taxon>
        <taxon>Rhodanobacteraceae</taxon>
        <taxon>Dyella</taxon>
    </lineage>
</organism>
<reference evidence="3 4" key="1">
    <citation type="submission" date="2020-10" db="EMBL/GenBank/DDBJ databases">
        <title>Phylogeny of dyella-like bacteria.</title>
        <authorList>
            <person name="Fu J."/>
        </authorList>
    </citation>
    <scope>NUCLEOTIDE SEQUENCE [LARGE SCALE GENOMIC DNA]</scope>
    <source>
        <strain evidence="3 4">BB4</strain>
    </source>
</reference>
<feature type="domain" description="Glycosyltransferase subfamily 4-like N-terminal" evidence="2">
    <location>
        <begin position="2"/>
        <end position="149"/>
    </location>
</feature>
<evidence type="ECO:0000313" key="4">
    <source>
        <dbReference type="Proteomes" id="UP001620408"/>
    </source>
</evidence>
<evidence type="ECO:0000259" key="2">
    <source>
        <dbReference type="Pfam" id="PF13477"/>
    </source>
</evidence>
<dbReference type="InterPro" id="IPR001296">
    <property type="entry name" value="Glyco_trans_1"/>
</dbReference>
<evidence type="ECO:0000313" key="3">
    <source>
        <dbReference type="EMBL" id="MFK2918496.1"/>
    </source>
</evidence>
<dbReference type="Gene3D" id="3.40.50.2000">
    <property type="entry name" value="Glycogen Phosphorylase B"/>
    <property type="match status" value="2"/>
</dbReference>
<gene>
    <name evidence="3" type="ORF">ISS97_14575</name>
</gene>
<dbReference type="Pfam" id="PF13477">
    <property type="entry name" value="Glyco_trans_4_2"/>
    <property type="match status" value="1"/>
</dbReference>
<keyword evidence="4" id="KW-1185">Reference proteome</keyword>
<dbReference type="CDD" id="cd03808">
    <property type="entry name" value="GT4_CapM-like"/>
    <property type="match status" value="1"/>
</dbReference>
<comment type="caution">
    <text evidence="3">The sequence shown here is derived from an EMBL/GenBank/DDBJ whole genome shotgun (WGS) entry which is preliminary data.</text>
</comment>
<name>A0ABW8K6J2_9GAMM</name>
<dbReference type="PANTHER" id="PTHR12526:SF638">
    <property type="entry name" value="SPORE COAT PROTEIN SA"/>
    <property type="match status" value="1"/>
</dbReference>
<protein>
    <submittedName>
        <fullName evidence="3">Glycosyltransferase family 4 protein</fullName>
    </submittedName>
</protein>
<evidence type="ECO:0000259" key="1">
    <source>
        <dbReference type="Pfam" id="PF00534"/>
    </source>
</evidence>
<dbReference type="InterPro" id="IPR028098">
    <property type="entry name" value="Glyco_trans_4-like_N"/>
</dbReference>
<feature type="domain" description="Glycosyl transferase family 1" evidence="1">
    <location>
        <begin position="187"/>
        <end position="349"/>
    </location>
</feature>
<accession>A0ABW8K6J2</accession>
<dbReference type="Pfam" id="PF00534">
    <property type="entry name" value="Glycos_transf_1"/>
    <property type="match status" value="1"/>
</dbReference>
<proteinExistence type="predicted"/>
<dbReference type="EMBL" id="JADIKD010000011">
    <property type="protein sequence ID" value="MFK2918496.1"/>
    <property type="molecule type" value="Genomic_DNA"/>
</dbReference>
<dbReference type="SUPFAM" id="SSF53756">
    <property type="entry name" value="UDP-Glycosyltransferase/glycogen phosphorylase"/>
    <property type="match status" value="1"/>
</dbReference>
<dbReference type="PANTHER" id="PTHR12526">
    <property type="entry name" value="GLYCOSYLTRANSFERASE"/>
    <property type="match status" value="1"/>
</dbReference>
<dbReference type="RefSeq" id="WP_379985691.1">
    <property type="nucleotide sequence ID" value="NZ_JADIKD010000011.1"/>
</dbReference>